<dbReference type="InterPro" id="IPR051323">
    <property type="entry name" value="AtsK-like"/>
</dbReference>
<dbReference type="GO" id="GO:0006790">
    <property type="term" value="P:sulfur compound metabolic process"/>
    <property type="evidence" value="ECO:0007669"/>
    <property type="project" value="TreeGrafter"/>
</dbReference>
<dbReference type="GO" id="GO:0005737">
    <property type="term" value="C:cytoplasm"/>
    <property type="evidence" value="ECO:0007669"/>
    <property type="project" value="TreeGrafter"/>
</dbReference>
<evidence type="ECO:0000256" key="4">
    <source>
        <dbReference type="ARBA" id="ARBA00023002"/>
    </source>
</evidence>
<dbReference type="GO" id="GO:0046872">
    <property type="term" value="F:metal ion binding"/>
    <property type="evidence" value="ECO:0007669"/>
    <property type="project" value="UniProtKB-KW"/>
</dbReference>
<keyword evidence="8" id="KW-1185">Reference proteome</keyword>
<dbReference type="Gene3D" id="3.60.130.10">
    <property type="entry name" value="Clavaminate synthase-like"/>
    <property type="match status" value="1"/>
</dbReference>
<keyword evidence="3 7" id="KW-0223">Dioxygenase</keyword>
<dbReference type="GO" id="GO:0000908">
    <property type="term" value="F:taurine dioxygenase activity"/>
    <property type="evidence" value="ECO:0007669"/>
    <property type="project" value="TreeGrafter"/>
</dbReference>
<dbReference type="InterPro" id="IPR042098">
    <property type="entry name" value="TauD-like_sf"/>
</dbReference>
<feature type="domain" description="TauD/TfdA-like" evidence="6">
    <location>
        <begin position="4"/>
        <end position="271"/>
    </location>
</feature>
<evidence type="ECO:0000313" key="7">
    <source>
        <dbReference type="EMBL" id="TSH91202.1"/>
    </source>
</evidence>
<dbReference type="RefSeq" id="WP_143949827.1">
    <property type="nucleotide sequence ID" value="NZ_BAABMB010000008.1"/>
</dbReference>
<dbReference type="OrthoDB" id="8893262at2"/>
<evidence type="ECO:0000256" key="1">
    <source>
        <dbReference type="ARBA" id="ARBA00005896"/>
    </source>
</evidence>
<sequence length="301" mass="34771">MDFQVKPLASALGAEVVGLDMSQPVDEDTQARLRQAWLQHLVLLFREQHLGPEDLIAFSKRFATPHTHENYEAELRHPEHPEILLVKSRRVAGRETRFGEQWHSDMSFTTRPALASVLYARKMPPVGGDTCWANMYLAYETLSRPMQRFLDGLEVVHDINFGKTHRDRPFDLLAESRARNPAVKQPAVRVNPETGRKALFVSEWACPQFVGMTREESQPILEMLFLHSTQPQFQFRQHWRPDDLLIWDNRCTIHLALGDYTDLGERELMRTSLVGEPSGAYVVKDEYPGAFHNTNDFHRQK</sequence>
<dbReference type="SUPFAM" id="SSF51197">
    <property type="entry name" value="Clavaminate synthase-like"/>
    <property type="match status" value="1"/>
</dbReference>
<keyword evidence="4" id="KW-0560">Oxidoreductase</keyword>
<accession>A0A556AE85</accession>
<keyword evidence="2" id="KW-0479">Metal-binding</keyword>
<dbReference type="Pfam" id="PF02668">
    <property type="entry name" value="TauD"/>
    <property type="match status" value="1"/>
</dbReference>
<evidence type="ECO:0000259" key="6">
    <source>
        <dbReference type="Pfam" id="PF02668"/>
    </source>
</evidence>
<dbReference type="EMBL" id="VLTJ01000037">
    <property type="protein sequence ID" value="TSH91202.1"/>
    <property type="molecule type" value="Genomic_DNA"/>
</dbReference>
<protein>
    <submittedName>
        <fullName evidence="7">TauD/TfdA family dioxygenase</fullName>
    </submittedName>
</protein>
<evidence type="ECO:0000256" key="3">
    <source>
        <dbReference type="ARBA" id="ARBA00022964"/>
    </source>
</evidence>
<evidence type="ECO:0000256" key="5">
    <source>
        <dbReference type="ARBA" id="ARBA00023004"/>
    </source>
</evidence>
<reference evidence="7 8" key="1">
    <citation type="submission" date="2019-07" db="EMBL/GenBank/DDBJ databases">
        <title>Qingshengfaniella alkalisoli gen. nov., sp. nov., isolated from saline soil.</title>
        <authorList>
            <person name="Xu L."/>
            <person name="Huang X.-X."/>
            <person name="Sun J.-Q."/>
        </authorList>
    </citation>
    <scope>NUCLEOTIDE SEQUENCE [LARGE SCALE GENOMIC DNA]</scope>
    <source>
        <strain evidence="7 8">DSM 27279</strain>
    </source>
</reference>
<comment type="caution">
    <text evidence="7">The sequence shown here is derived from an EMBL/GenBank/DDBJ whole genome shotgun (WGS) entry which is preliminary data.</text>
</comment>
<proteinExistence type="inferred from homology"/>
<dbReference type="PANTHER" id="PTHR30468:SF1">
    <property type="entry name" value="ALPHA-KETOGLUTARATE-DEPENDENT SULFONATE DIOXYGENASE"/>
    <property type="match status" value="1"/>
</dbReference>
<dbReference type="InterPro" id="IPR003819">
    <property type="entry name" value="TauD/TfdA-like"/>
</dbReference>
<evidence type="ECO:0000313" key="8">
    <source>
        <dbReference type="Proteomes" id="UP000318405"/>
    </source>
</evidence>
<dbReference type="Proteomes" id="UP000318405">
    <property type="component" value="Unassembled WGS sequence"/>
</dbReference>
<dbReference type="PANTHER" id="PTHR30468">
    <property type="entry name" value="ALPHA-KETOGLUTARATE-DEPENDENT SULFONATE DIOXYGENASE"/>
    <property type="match status" value="1"/>
</dbReference>
<gene>
    <name evidence="7" type="ORF">FOZ76_18805</name>
</gene>
<organism evidence="7 8">
    <name type="scientific">Verticiella sediminum</name>
    <dbReference type="NCBI Taxonomy" id="1247510"/>
    <lineage>
        <taxon>Bacteria</taxon>
        <taxon>Pseudomonadati</taxon>
        <taxon>Pseudomonadota</taxon>
        <taxon>Betaproteobacteria</taxon>
        <taxon>Burkholderiales</taxon>
        <taxon>Alcaligenaceae</taxon>
        <taxon>Verticiella</taxon>
    </lineage>
</organism>
<evidence type="ECO:0000256" key="2">
    <source>
        <dbReference type="ARBA" id="ARBA00022723"/>
    </source>
</evidence>
<keyword evidence="5" id="KW-0408">Iron</keyword>
<name>A0A556AE85_9BURK</name>
<dbReference type="AlphaFoldDB" id="A0A556AE85"/>
<comment type="similarity">
    <text evidence="1">Belongs to the TfdA dioxygenase family.</text>
</comment>